<protein>
    <submittedName>
        <fullName evidence="1">Uncharacterized protein</fullName>
    </submittedName>
</protein>
<keyword evidence="2" id="KW-1185">Reference proteome</keyword>
<accession>A0ABR2DXF4</accession>
<dbReference type="EMBL" id="JBBPBM010000021">
    <property type="protein sequence ID" value="KAK8548654.1"/>
    <property type="molecule type" value="Genomic_DNA"/>
</dbReference>
<dbReference type="Proteomes" id="UP001472677">
    <property type="component" value="Unassembled WGS sequence"/>
</dbReference>
<evidence type="ECO:0000313" key="1">
    <source>
        <dbReference type="EMBL" id="KAK8548654.1"/>
    </source>
</evidence>
<sequence length="167" mass="19273">MEERSSDYYIRMLTEVGGMDESDVLRLYLTYSSNKFHEQTNLWNNHSQNNHRRLQTKASDTRNKSTNKIKVEAAMSTLVQAYSSKTGTPITKEMGRRGILLVDQLKRVLRMERMKEILLLEAQRTTEVGKKMGIEFIGNEQTVEEELIALAEKEQQDKKNLEIAGFG</sequence>
<comment type="caution">
    <text evidence="1">The sequence shown here is derived from an EMBL/GenBank/DDBJ whole genome shotgun (WGS) entry which is preliminary data.</text>
</comment>
<gene>
    <name evidence="1" type="ORF">V6N12_061563</name>
</gene>
<reference evidence="1 2" key="1">
    <citation type="journal article" date="2024" name="G3 (Bethesda)">
        <title>Genome assembly of Hibiscus sabdariffa L. provides insights into metabolisms of medicinal natural products.</title>
        <authorList>
            <person name="Kim T."/>
        </authorList>
    </citation>
    <scope>NUCLEOTIDE SEQUENCE [LARGE SCALE GENOMIC DNA]</scope>
    <source>
        <strain evidence="1">TK-2024</strain>
        <tissue evidence="1">Old leaves</tissue>
    </source>
</reference>
<evidence type="ECO:0000313" key="2">
    <source>
        <dbReference type="Proteomes" id="UP001472677"/>
    </source>
</evidence>
<organism evidence="1 2">
    <name type="scientific">Hibiscus sabdariffa</name>
    <name type="common">roselle</name>
    <dbReference type="NCBI Taxonomy" id="183260"/>
    <lineage>
        <taxon>Eukaryota</taxon>
        <taxon>Viridiplantae</taxon>
        <taxon>Streptophyta</taxon>
        <taxon>Embryophyta</taxon>
        <taxon>Tracheophyta</taxon>
        <taxon>Spermatophyta</taxon>
        <taxon>Magnoliopsida</taxon>
        <taxon>eudicotyledons</taxon>
        <taxon>Gunneridae</taxon>
        <taxon>Pentapetalae</taxon>
        <taxon>rosids</taxon>
        <taxon>malvids</taxon>
        <taxon>Malvales</taxon>
        <taxon>Malvaceae</taxon>
        <taxon>Malvoideae</taxon>
        <taxon>Hibiscus</taxon>
    </lineage>
</organism>
<proteinExistence type="predicted"/>
<name>A0ABR2DXF4_9ROSI</name>